<dbReference type="PANTHER" id="PTHR47197">
    <property type="entry name" value="PROTEIN NIRF"/>
    <property type="match status" value="1"/>
</dbReference>
<name>A0A4R1RNN0_9FLAO</name>
<reference evidence="1 2" key="1">
    <citation type="submission" date="2019-03" db="EMBL/GenBank/DDBJ databases">
        <title>Genomic Encyclopedia of Type Strains, Phase IV (KMG-IV): sequencing the most valuable type-strain genomes for metagenomic binning, comparative biology and taxonomic classification.</title>
        <authorList>
            <person name="Goeker M."/>
        </authorList>
    </citation>
    <scope>NUCLEOTIDE SEQUENCE [LARGE SCALE GENOMIC DNA]</scope>
    <source>
        <strain evidence="1 2">DSM 18792</strain>
    </source>
</reference>
<comment type="caution">
    <text evidence="1">The sequence shown here is derived from an EMBL/GenBank/DDBJ whole genome shotgun (WGS) entry which is preliminary data.</text>
</comment>
<evidence type="ECO:0000313" key="2">
    <source>
        <dbReference type="Proteomes" id="UP000295455"/>
    </source>
</evidence>
<dbReference type="InterPro" id="IPR015943">
    <property type="entry name" value="WD40/YVTN_repeat-like_dom_sf"/>
</dbReference>
<dbReference type="EMBL" id="SLUP01000002">
    <property type="protein sequence ID" value="TCL67925.1"/>
    <property type="molecule type" value="Genomic_DNA"/>
</dbReference>
<accession>A0A4R1RNN0</accession>
<protein>
    <submittedName>
        <fullName evidence="1">YVTN family beta-propeller protein</fullName>
    </submittedName>
</protein>
<organism evidence="1 2">
    <name type="scientific">Mariniflexile fucanivorans</name>
    <dbReference type="NCBI Taxonomy" id="264023"/>
    <lineage>
        <taxon>Bacteria</taxon>
        <taxon>Pseudomonadati</taxon>
        <taxon>Bacteroidota</taxon>
        <taxon>Flavobacteriia</taxon>
        <taxon>Flavobacteriales</taxon>
        <taxon>Flavobacteriaceae</taxon>
        <taxon>Mariniflexile</taxon>
    </lineage>
</organism>
<dbReference type="InterPro" id="IPR011048">
    <property type="entry name" value="Haem_d1_sf"/>
</dbReference>
<dbReference type="InterPro" id="IPR051200">
    <property type="entry name" value="Host-pathogen_enzymatic-act"/>
</dbReference>
<dbReference type="Proteomes" id="UP000295455">
    <property type="component" value="Unassembled WGS sequence"/>
</dbReference>
<evidence type="ECO:0000313" key="1">
    <source>
        <dbReference type="EMBL" id="TCL67925.1"/>
    </source>
</evidence>
<dbReference type="AlphaFoldDB" id="A0A4R1RNN0"/>
<dbReference type="Pfam" id="PF02239">
    <property type="entry name" value="Cytochrom_D1"/>
    <property type="match status" value="1"/>
</dbReference>
<gene>
    <name evidence="1" type="ORF">EV196_102488</name>
</gene>
<dbReference type="Gene3D" id="2.130.10.10">
    <property type="entry name" value="YVTN repeat-like/Quinoprotein amine dehydrogenase"/>
    <property type="match status" value="4"/>
</dbReference>
<dbReference type="SUPFAM" id="SSF51004">
    <property type="entry name" value="C-terminal (heme d1) domain of cytochrome cd1-nitrite reductase"/>
    <property type="match status" value="1"/>
</dbReference>
<dbReference type="OrthoDB" id="9803927at2"/>
<dbReference type="PANTHER" id="PTHR47197:SF3">
    <property type="entry name" value="DIHYDRO-HEME D1 DEHYDROGENASE"/>
    <property type="match status" value="1"/>
</dbReference>
<dbReference type="RefSeq" id="WP_132216090.1">
    <property type="nucleotide sequence ID" value="NZ_OX156936.1"/>
</dbReference>
<sequence length="348" mass="37711">MKKIKIASFLFVLLAASAIIALLVVRSPSYTIKTNGKLYIVNKLSSDITVFDLFKGEEITRLPIKIEPHEAVTLSDQKNIVVTNYGDATVDGKSVTVINAKNNTIEKEIALDESLRPHGIMAFPNSNTVGVVTDSGNHLLVVNVETGIIEKKIPVGQKVSHLLVLHPKKPWVYVTNMVSSSVSVIDIDLGKVIKIIPCGLGTEGIDITPDGSEVWVSNNKANTVNVISTVTNEVTHTLAAGNQSLRLKFSIDGTYCLVTNALDGTISVYNQKSKKQIKIIDIPGKKHLFEKILYHTPRPVGILMHPNGLYAFVSNSNANKIEVIDMKTLALVSTIGAGKIPDGLTIVE</sequence>
<proteinExistence type="predicted"/>
<keyword evidence="2" id="KW-1185">Reference proteome</keyword>